<reference evidence="3 4" key="1">
    <citation type="submission" date="2021-03" db="EMBL/GenBank/DDBJ databases">
        <title>Genomic Encyclopedia of Type Strains, Phase IV (KMG-IV): sequencing the most valuable type-strain genomes for metagenomic binning, comparative biology and taxonomic classification.</title>
        <authorList>
            <person name="Goeker M."/>
        </authorList>
    </citation>
    <scope>NUCLEOTIDE SEQUENCE [LARGE SCALE GENOMIC DNA]</scope>
    <source>
        <strain evidence="3 4">DSM 21600</strain>
    </source>
</reference>
<evidence type="ECO:0000256" key="1">
    <source>
        <dbReference type="SAM" id="Phobius"/>
    </source>
</evidence>
<protein>
    <recommendedName>
        <fullName evidence="2">DUF1468 domain-containing protein</fullName>
    </recommendedName>
</protein>
<sequence>MNFKDRVFRFGPAVVLLVIAISFLVTSMDYDVSTRAMPLVVAVMTTVLLLVEILAQRRDRLGEQLRRIFAGSPKIEIDTGLGNPQVRREIAAVLWVLAFLVLAVLVGFYVAIPVYVFCYLWLYARKTLFKSAVTGVGIVALLYVLFQVLLDYKIFGGILFGAYM</sequence>
<accession>A0ABS4DUV6</accession>
<dbReference type="Proteomes" id="UP000759443">
    <property type="component" value="Unassembled WGS sequence"/>
</dbReference>
<evidence type="ECO:0000313" key="4">
    <source>
        <dbReference type="Proteomes" id="UP000759443"/>
    </source>
</evidence>
<evidence type="ECO:0000313" key="3">
    <source>
        <dbReference type="EMBL" id="MBP1849409.1"/>
    </source>
</evidence>
<keyword evidence="1" id="KW-0472">Membrane</keyword>
<feature type="transmembrane region" description="Helical" evidence="1">
    <location>
        <begin position="37"/>
        <end position="55"/>
    </location>
</feature>
<dbReference type="InterPro" id="IPR009936">
    <property type="entry name" value="DUF1468"/>
</dbReference>
<comment type="caution">
    <text evidence="3">The sequence shown here is derived from an EMBL/GenBank/DDBJ whole genome shotgun (WGS) entry which is preliminary data.</text>
</comment>
<keyword evidence="4" id="KW-1185">Reference proteome</keyword>
<dbReference type="Pfam" id="PF07331">
    <property type="entry name" value="TctB"/>
    <property type="match status" value="1"/>
</dbReference>
<keyword evidence="1" id="KW-0812">Transmembrane</keyword>
<name>A0ABS4DUV6_9HYPH</name>
<dbReference type="RefSeq" id="WP_209942482.1">
    <property type="nucleotide sequence ID" value="NZ_JAGGJU010000002.1"/>
</dbReference>
<organism evidence="3 4">
    <name type="scientific">Rhizobium halophytocola</name>
    <dbReference type="NCBI Taxonomy" id="735519"/>
    <lineage>
        <taxon>Bacteria</taxon>
        <taxon>Pseudomonadati</taxon>
        <taxon>Pseudomonadota</taxon>
        <taxon>Alphaproteobacteria</taxon>
        <taxon>Hyphomicrobiales</taxon>
        <taxon>Rhizobiaceae</taxon>
        <taxon>Rhizobium/Agrobacterium group</taxon>
        <taxon>Rhizobium</taxon>
    </lineage>
</organism>
<feature type="transmembrane region" description="Helical" evidence="1">
    <location>
        <begin position="92"/>
        <end position="122"/>
    </location>
</feature>
<keyword evidence="1" id="KW-1133">Transmembrane helix</keyword>
<feature type="transmembrane region" description="Helical" evidence="1">
    <location>
        <begin position="128"/>
        <end position="150"/>
    </location>
</feature>
<evidence type="ECO:0000259" key="2">
    <source>
        <dbReference type="Pfam" id="PF07331"/>
    </source>
</evidence>
<dbReference type="EMBL" id="JAGGJU010000002">
    <property type="protein sequence ID" value="MBP1849409.1"/>
    <property type="molecule type" value="Genomic_DNA"/>
</dbReference>
<gene>
    <name evidence="3" type="ORF">J2Z17_000830</name>
</gene>
<feature type="domain" description="DUF1468" evidence="2">
    <location>
        <begin position="13"/>
        <end position="151"/>
    </location>
</feature>
<proteinExistence type="predicted"/>
<feature type="transmembrane region" description="Helical" evidence="1">
    <location>
        <begin position="7"/>
        <end position="25"/>
    </location>
</feature>